<evidence type="ECO:0000256" key="1">
    <source>
        <dbReference type="ARBA" id="ARBA00004651"/>
    </source>
</evidence>
<name>A0ABS7MK11_9ACTN</name>
<dbReference type="Gene3D" id="3.30.70.120">
    <property type="match status" value="1"/>
</dbReference>
<organism evidence="9 10">
    <name type="scientific">Collinsella ureilytica</name>
    <dbReference type="NCBI Taxonomy" id="2869515"/>
    <lineage>
        <taxon>Bacteria</taxon>
        <taxon>Bacillati</taxon>
        <taxon>Actinomycetota</taxon>
        <taxon>Coriobacteriia</taxon>
        <taxon>Coriobacteriales</taxon>
        <taxon>Coriobacteriaceae</taxon>
        <taxon>Collinsella</taxon>
    </lineage>
</organism>
<dbReference type="Proteomes" id="UP000700908">
    <property type="component" value="Unassembled WGS sequence"/>
</dbReference>
<feature type="transmembrane region" description="Helical" evidence="7">
    <location>
        <begin position="131"/>
        <end position="150"/>
    </location>
</feature>
<evidence type="ECO:0000313" key="10">
    <source>
        <dbReference type="Proteomes" id="UP000700908"/>
    </source>
</evidence>
<dbReference type="Pfam" id="PF02588">
    <property type="entry name" value="YitT_membrane"/>
    <property type="match status" value="1"/>
</dbReference>
<dbReference type="InterPro" id="IPR003740">
    <property type="entry name" value="YitT"/>
</dbReference>
<feature type="transmembrane region" description="Helical" evidence="7">
    <location>
        <begin position="101"/>
        <end position="119"/>
    </location>
</feature>
<keyword evidence="10" id="KW-1185">Reference proteome</keyword>
<evidence type="ECO:0000256" key="4">
    <source>
        <dbReference type="ARBA" id="ARBA00022989"/>
    </source>
</evidence>
<keyword evidence="4 7" id="KW-1133">Transmembrane helix</keyword>
<accession>A0ABS7MK11</accession>
<keyword evidence="3 7" id="KW-0812">Transmembrane</keyword>
<evidence type="ECO:0000256" key="5">
    <source>
        <dbReference type="ARBA" id="ARBA00023136"/>
    </source>
</evidence>
<reference evidence="9 10" key="1">
    <citation type="submission" date="2021-08" db="EMBL/GenBank/DDBJ databases">
        <title>Collinsella faecalis sp. nov. isolated from swine faeces.</title>
        <authorList>
            <person name="Oh B.S."/>
            <person name="Lee J.H."/>
        </authorList>
    </citation>
    <scope>NUCLEOTIDE SEQUENCE [LARGE SCALE GENOMIC DNA]</scope>
    <source>
        <strain evidence="9 10">AGMB00827</strain>
    </source>
</reference>
<proteinExistence type="predicted"/>
<feature type="transmembrane region" description="Helical" evidence="7">
    <location>
        <begin position="68"/>
        <end position="89"/>
    </location>
</feature>
<dbReference type="InterPro" id="IPR051461">
    <property type="entry name" value="UPF0750_membrane"/>
</dbReference>
<keyword evidence="5 7" id="KW-0472">Membrane</keyword>
<evidence type="ECO:0000256" key="2">
    <source>
        <dbReference type="ARBA" id="ARBA00022475"/>
    </source>
</evidence>
<evidence type="ECO:0000256" key="7">
    <source>
        <dbReference type="SAM" id="Phobius"/>
    </source>
</evidence>
<evidence type="ECO:0000256" key="6">
    <source>
        <dbReference type="SAM" id="MobiDB-lite"/>
    </source>
</evidence>
<dbReference type="InterPro" id="IPR019264">
    <property type="entry name" value="DUF2179"/>
</dbReference>
<dbReference type="EMBL" id="JAIMFO010000006">
    <property type="protein sequence ID" value="MBY4797704.1"/>
    <property type="molecule type" value="Genomic_DNA"/>
</dbReference>
<sequence length="356" mass="39103">MGRVSVSPIELIERIRSLGRYASVRRAITLAAVTLSSFMQAYVIEAFVEPANLLAGGFTGAAILIDRVASLIGLSFPTWLGVLALNIPVALACRKSISTRFVFFSMLQVALLSLFLNLFDFPQPLAGDTFIEVLFGGVLIGISTLVALWGGASTAGTDFIALYVSNKTGRTIWTSVFVVNALMLAIFGWLFGWKPAAYSIIFQFIATRTVDGFYHRYKRSVLLITTKQPTEVARAYTREMDHGASIIDATGAFSGEPVGIIHAVLSTYEVRDAIKLVRSVDPFAVINVMPNEDFVGNFRRAGIDEPLPAHVRATPEVDPLLAAMSRMRRGAGFEPRMLRRPRSRRHLRKSSTPSKQ</sequence>
<protein>
    <submittedName>
        <fullName evidence="9">YitT family protein</fullName>
    </submittedName>
</protein>
<gene>
    <name evidence="9" type="ORF">K6V98_04955</name>
</gene>
<feature type="region of interest" description="Disordered" evidence="6">
    <location>
        <begin position="332"/>
        <end position="356"/>
    </location>
</feature>
<feature type="domain" description="DUF2179" evidence="8">
    <location>
        <begin position="242"/>
        <end position="296"/>
    </location>
</feature>
<keyword evidence="2" id="KW-1003">Cell membrane</keyword>
<evidence type="ECO:0000313" key="9">
    <source>
        <dbReference type="EMBL" id="MBY4797704.1"/>
    </source>
</evidence>
<comment type="subcellular location">
    <subcellularLocation>
        <location evidence="1">Cell membrane</location>
        <topology evidence="1">Multi-pass membrane protein</topology>
    </subcellularLocation>
</comment>
<dbReference type="InterPro" id="IPR015867">
    <property type="entry name" value="N-reg_PII/ATP_PRibTrfase_C"/>
</dbReference>
<dbReference type="Pfam" id="PF10035">
    <property type="entry name" value="DUF2179"/>
    <property type="match status" value="1"/>
</dbReference>
<dbReference type="PANTHER" id="PTHR33545:SF5">
    <property type="entry name" value="UPF0750 MEMBRANE PROTEIN YITT"/>
    <property type="match status" value="1"/>
</dbReference>
<feature type="transmembrane region" description="Helical" evidence="7">
    <location>
        <begin position="27"/>
        <end position="48"/>
    </location>
</feature>
<feature type="transmembrane region" description="Helical" evidence="7">
    <location>
        <begin position="171"/>
        <end position="190"/>
    </location>
</feature>
<dbReference type="PANTHER" id="PTHR33545">
    <property type="entry name" value="UPF0750 MEMBRANE PROTEIN YITT-RELATED"/>
    <property type="match status" value="1"/>
</dbReference>
<feature type="compositionally biased region" description="Basic residues" evidence="6">
    <location>
        <begin position="338"/>
        <end position="349"/>
    </location>
</feature>
<comment type="caution">
    <text evidence="9">The sequence shown here is derived from an EMBL/GenBank/DDBJ whole genome shotgun (WGS) entry which is preliminary data.</text>
</comment>
<evidence type="ECO:0000259" key="8">
    <source>
        <dbReference type="Pfam" id="PF10035"/>
    </source>
</evidence>
<evidence type="ECO:0000256" key="3">
    <source>
        <dbReference type="ARBA" id="ARBA00022692"/>
    </source>
</evidence>